<dbReference type="RefSeq" id="WP_123176310.1">
    <property type="nucleotide sequence ID" value="NZ_QWDD01000001.1"/>
</dbReference>
<accession>A0A3M9XU24</accession>
<dbReference type="InterPro" id="IPR036736">
    <property type="entry name" value="ACP-like_sf"/>
</dbReference>
<sequence>MADDIQIDPATLSDEELLGFVRRFVADAGDCSEAVVGSDTDLYGELAIDSLGIVAVFIDVAYTFGVPEPSGETEYRALDTPSKIVDFIRLRRKPADYEQN</sequence>
<name>A0A3M9XU24_9HYPH</name>
<proteinExistence type="predicted"/>
<keyword evidence="2" id="KW-1185">Reference proteome</keyword>
<evidence type="ECO:0000313" key="1">
    <source>
        <dbReference type="EMBL" id="RNJ50370.1"/>
    </source>
</evidence>
<gene>
    <name evidence="1" type="ORF">D1O30_12980</name>
</gene>
<dbReference type="Gene3D" id="1.10.1200.10">
    <property type="entry name" value="ACP-like"/>
    <property type="match status" value="1"/>
</dbReference>
<dbReference type="SUPFAM" id="SSF47336">
    <property type="entry name" value="ACP-like"/>
    <property type="match status" value="1"/>
</dbReference>
<dbReference type="Proteomes" id="UP000268623">
    <property type="component" value="Unassembled WGS sequence"/>
</dbReference>
<evidence type="ECO:0008006" key="3">
    <source>
        <dbReference type="Google" id="ProtNLM"/>
    </source>
</evidence>
<reference evidence="1 2" key="1">
    <citation type="submission" date="2018-08" db="EMBL/GenBank/DDBJ databases">
        <title>Genome sequence of Methylocystis hirsuta CSC1, a methanotroph able to accumulate PHAs.</title>
        <authorList>
            <person name="Bordel S."/>
            <person name="Rodriguez E."/>
            <person name="Gancedo J."/>
            <person name="Munoz R."/>
        </authorList>
    </citation>
    <scope>NUCLEOTIDE SEQUENCE [LARGE SCALE GENOMIC DNA]</scope>
    <source>
        <strain evidence="1 2">CSC1</strain>
    </source>
</reference>
<organism evidence="1 2">
    <name type="scientific">Methylocystis hirsuta</name>
    <dbReference type="NCBI Taxonomy" id="369798"/>
    <lineage>
        <taxon>Bacteria</taxon>
        <taxon>Pseudomonadati</taxon>
        <taxon>Pseudomonadota</taxon>
        <taxon>Alphaproteobacteria</taxon>
        <taxon>Hyphomicrobiales</taxon>
        <taxon>Methylocystaceae</taxon>
        <taxon>Methylocystis</taxon>
    </lineage>
</organism>
<comment type="caution">
    <text evidence="1">The sequence shown here is derived from an EMBL/GenBank/DDBJ whole genome shotgun (WGS) entry which is preliminary data.</text>
</comment>
<protein>
    <recommendedName>
        <fullName evidence="3">Acyl carrier protein</fullName>
    </recommendedName>
</protein>
<dbReference type="EMBL" id="QWDD01000001">
    <property type="protein sequence ID" value="RNJ50370.1"/>
    <property type="molecule type" value="Genomic_DNA"/>
</dbReference>
<evidence type="ECO:0000313" key="2">
    <source>
        <dbReference type="Proteomes" id="UP000268623"/>
    </source>
</evidence>
<dbReference type="AlphaFoldDB" id="A0A3M9XU24"/>